<dbReference type="RefSeq" id="WP_146564961.1">
    <property type="nucleotide sequence ID" value="NZ_SIHJ01000001.1"/>
</dbReference>
<dbReference type="InterPro" id="IPR011453">
    <property type="entry name" value="DUF1559"/>
</dbReference>
<dbReference type="Pfam" id="PF07596">
    <property type="entry name" value="SBP_bac_10"/>
    <property type="match status" value="1"/>
</dbReference>
<dbReference type="EMBL" id="SIHJ01000001">
    <property type="protein sequence ID" value="TWT37640.1"/>
    <property type="molecule type" value="Genomic_DNA"/>
</dbReference>
<organism evidence="4 5">
    <name type="scientific">Posidoniimonas corsicana</name>
    <dbReference type="NCBI Taxonomy" id="1938618"/>
    <lineage>
        <taxon>Bacteria</taxon>
        <taxon>Pseudomonadati</taxon>
        <taxon>Planctomycetota</taxon>
        <taxon>Planctomycetia</taxon>
        <taxon>Pirellulales</taxon>
        <taxon>Lacipirellulaceae</taxon>
        <taxon>Posidoniimonas</taxon>
    </lineage>
</organism>
<name>A0A5C5VIB1_9BACT</name>
<feature type="domain" description="DUF1559" evidence="3">
    <location>
        <begin position="36"/>
        <end position="351"/>
    </location>
</feature>
<dbReference type="NCBIfam" id="TIGR02532">
    <property type="entry name" value="IV_pilin_GFxxxE"/>
    <property type="match status" value="1"/>
</dbReference>
<dbReference type="AlphaFoldDB" id="A0A5C5VIB1"/>
<comment type="caution">
    <text evidence="4">The sequence shown here is derived from an EMBL/GenBank/DDBJ whole genome shotgun (WGS) entry which is preliminary data.</text>
</comment>
<dbReference type="InterPro" id="IPR045584">
    <property type="entry name" value="Pilin-like"/>
</dbReference>
<evidence type="ECO:0000256" key="1">
    <source>
        <dbReference type="SAM" id="MobiDB-lite"/>
    </source>
</evidence>
<gene>
    <name evidence="4" type="primary">xcpT_15</name>
    <name evidence="4" type="ORF">KOR34_25960</name>
</gene>
<dbReference type="Gene3D" id="3.30.700.10">
    <property type="entry name" value="Glycoprotein, Type 4 Pilin"/>
    <property type="match status" value="1"/>
</dbReference>
<keyword evidence="5" id="KW-1185">Reference proteome</keyword>
<proteinExistence type="predicted"/>
<dbReference type="OrthoDB" id="255848at2"/>
<feature type="transmembrane region" description="Helical" evidence="2">
    <location>
        <begin position="12"/>
        <end position="35"/>
    </location>
</feature>
<keyword evidence="2" id="KW-0472">Membrane</keyword>
<sequence length="384" mass="41794">MRTTRPCRRNGFTLVELLVVIAIIGVLVSLLLPAVQSAREAARRTQCLNNLKNVGLACLNHESTQRAFPTGGETWGVFVEEYVDNGTPFGVDKMGLGWGYQILPYLEQDAIHGITRSEQMRDTSVPLYICPSRRGVVRLPNALGVTVVLTDYASAQPCTRSSTEDAAPVDISPEATANWGWNDVFQYAYTGTGSAASQPRPLGQPVGPAPQANAVYDGVIVRSRWRWISQNPFTKTNTGRFESNSPRPTQPRKIIDGLSKTLMISEKYVRSDLYLSGSSSDDTGWTDGWDPDVMRCTCVRPLNDSQSIKLLTHDFGQGAPHYLFNFGSAHPGTFNAVFADGSVHALPYDIDIFVFNALGTRNGTSDGPLPGAGDPESIDTGSVF</sequence>
<dbReference type="SUPFAM" id="SSF54523">
    <property type="entry name" value="Pili subunits"/>
    <property type="match status" value="1"/>
</dbReference>
<keyword evidence="2" id="KW-0812">Transmembrane</keyword>
<evidence type="ECO:0000313" key="4">
    <source>
        <dbReference type="EMBL" id="TWT37640.1"/>
    </source>
</evidence>
<protein>
    <submittedName>
        <fullName evidence="4">Type II secretion system protein G</fullName>
    </submittedName>
</protein>
<dbReference type="PANTHER" id="PTHR30093:SF2">
    <property type="entry name" value="TYPE II SECRETION SYSTEM PROTEIN H"/>
    <property type="match status" value="1"/>
</dbReference>
<feature type="region of interest" description="Disordered" evidence="1">
    <location>
        <begin position="364"/>
        <end position="384"/>
    </location>
</feature>
<dbReference type="NCBIfam" id="TIGR04294">
    <property type="entry name" value="pre_pil_HX9DG"/>
    <property type="match status" value="1"/>
</dbReference>
<evidence type="ECO:0000313" key="5">
    <source>
        <dbReference type="Proteomes" id="UP000316714"/>
    </source>
</evidence>
<dbReference type="PANTHER" id="PTHR30093">
    <property type="entry name" value="GENERAL SECRETION PATHWAY PROTEIN G"/>
    <property type="match status" value="1"/>
</dbReference>
<evidence type="ECO:0000256" key="2">
    <source>
        <dbReference type="SAM" id="Phobius"/>
    </source>
</evidence>
<keyword evidence="2" id="KW-1133">Transmembrane helix</keyword>
<dbReference type="Pfam" id="PF07963">
    <property type="entry name" value="N_methyl"/>
    <property type="match status" value="1"/>
</dbReference>
<accession>A0A5C5VIB1</accession>
<dbReference type="InterPro" id="IPR012902">
    <property type="entry name" value="N_methyl_site"/>
</dbReference>
<dbReference type="Proteomes" id="UP000316714">
    <property type="component" value="Unassembled WGS sequence"/>
</dbReference>
<dbReference type="InterPro" id="IPR027558">
    <property type="entry name" value="Pre_pil_HX9DG_C"/>
</dbReference>
<reference evidence="4 5" key="1">
    <citation type="submission" date="2019-02" db="EMBL/GenBank/DDBJ databases">
        <title>Deep-cultivation of Planctomycetes and their phenomic and genomic characterization uncovers novel biology.</title>
        <authorList>
            <person name="Wiegand S."/>
            <person name="Jogler M."/>
            <person name="Boedeker C."/>
            <person name="Pinto D."/>
            <person name="Vollmers J."/>
            <person name="Rivas-Marin E."/>
            <person name="Kohn T."/>
            <person name="Peeters S.H."/>
            <person name="Heuer A."/>
            <person name="Rast P."/>
            <person name="Oberbeckmann S."/>
            <person name="Bunk B."/>
            <person name="Jeske O."/>
            <person name="Meyerdierks A."/>
            <person name="Storesund J.E."/>
            <person name="Kallscheuer N."/>
            <person name="Luecker S."/>
            <person name="Lage O.M."/>
            <person name="Pohl T."/>
            <person name="Merkel B.J."/>
            <person name="Hornburger P."/>
            <person name="Mueller R.-W."/>
            <person name="Bruemmer F."/>
            <person name="Labrenz M."/>
            <person name="Spormann A.M."/>
            <person name="Op Den Camp H."/>
            <person name="Overmann J."/>
            <person name="Amann R."/>
            <person name="Jetten M.S.M."/>
            <person name="Mascher T."/>
            <person name="Medema M.H."/>
            <person name="Devos D.P."/>
            <person name="Kaster A.-K."/>
            <person name="Ovreas L."/>
            <person name="Rohde M."/>
            <person name="Galperin M.Y."/>
            <person name="Jogler C."/>
        </authorList>
    </citation>
    <scope>NUCLEOTIDE SEQUENCE [LARGE SCALE GENOMIC DNA]</scope>
    <source>
        <strain evidence="4 5">KOR34</strain>
    </source>
</reference>
<evidence type="ECO:0000259" key="3">
    <source>
        <dbReference type="Pfam" id="PF07596"/>
    </source>
</evidence>